<dbReference type="EMBL" id="CAXLJM020000049">
    <property type="protein sequence ID" value="CAL8114204.1"/>
    <property type="molecule type" value="Genomic_DNA"/>
</dbReference>
<keyword evidence="1" id="KW-0732">Signal</keyword>
<feature type="chain" id="PRO_5045120003" description="Secreted protein" evidence="1">
    <location>
        <begin position="18"/>
        <end position="156"/>
    </location>
</feature>
<evidence type="ECO:0008006" key="4">
    <source>
        <dbReference type="Google" id="ProtNLM"/>
    </source>
</evidence>
<gene>
    <name evidence="2" type="ORF">ODALV1_LOCUS16361</name>
</gene>
<organism evidence="2 3">
    <name type="scientific">Orchesella dallaii</name>
    <dbReference type="NCBI Taxonomy" id="48710"/>
    <lineage>
        <taxon>Eukaryota</taxon>
        <taxon>Metazoa</taxon>
        <taxon>Ecdysozoa</taxon>
        <taxon>Arthropoda</taxon>
        <taxon>Hexapoda</taxon>
        <taxon>Collembola</taxon>
        <taxon>Entomobryomorpha</taxon>
        <taxon>Entomobryoidea</taxon>
        <taxon>Orchesellidae</taxon>
        <taxon>Orchesellinae</taxon>
        <taxon>Orchesella</taxon>
    </lineage>
</organism>
<dbReference type="Proteomes" id="UP001642540">
    <property type="component" value="Unassembled WGS sequence"/>
</dbReference>
<evidence type="ECO:0000313" key="3">
    <source>
        <dbReference type="Proteomes" id="UP001642540"/>
    </source>
</evidence>
<reference evidence="2 3" key="1">
    <citation type="submission" date="2024-08" db="EMBL/GenBank/DDBJ databases">
        <authorList>
            <person name="Cucini C."/>
            <person name="Frati F."/>
        </authorList>
    </citation>
    <scope>NUCLEOTIDE SEQUENCE [LARGE SCALE GENOMIC DNA]</scope>
</reference>
<feature type="signal peptide" evidence="1">
    <location>
        <begin position="1"/>
        <end position="17"/>
    </location>
</feature>
<name>A0ABP1QX91_9HEXA</name>
<protein>
    <recommendedName>
        <fullName evidence="4">Secreted protein</fullName>
    </recommendedName>
</protein>
<keyword evidence="3" id="KW-1185">Reference proteome</keyword>
<evidence type="ECO:0000313" key="2">
    <source>
        <dbReference type="EMBL" id="CAL8114204.1"/>
    </source>
</evidence>
<accession>A0ABP1QX91</accession>
<comment type="caution">
    <text evidence="2">The sequence shown here is derived from an EMBL/GenBank/DDBJ whole genome shotgun (WGS) entry which is preliminary data.</text>
</comment>
<proteinExistence type="predicted"/>
<evidence type="ECO:0000256" key="1">
    <source>
        <dbReference type="SAM" id="SignalP"/>
    </source>
</evidence>
<sequence>MARIAVIALFLIVCWQSIDLSIQEREVLIRDRLVLVLCDQLHDYLDTGNFPGPITKLPEKYKSSCSKAGETYDGHYDISARNTAYLCELMDEYLKTGKQPSLSKTSPKKLDKKKFTNGKPCWKFSWMPCDAATYAHTNQRPCGYYQMAKAPETECD</sequence>